<proteinExistence type="predicted"/>
<feature type="transmembrane region" description="Helical" evidence="1">
    <location>
        <begin position="38"/>
        <end position="61"/>
    </location>
</feature>
<dbReference type="EMBL" id="JBJKFK010006859">
    <property type="protein sequence ID" value="KAL3307635.1"/>
    <property type="molecule type" value="Genomic_DNA"/>
</dbReference>
<gene>
    <name evidence="2" type="ORF">Ciccas_013847</name>
</gene>
<keyword evidence="1" id="KW-0812">Transmembrane</keyword>
<organism evidence="2 3">
    <name type="scientific">Cichlidogyrus casuarinus</name>
    <dbReference type="NCBI Taxonomy" id="1844966"/>
    <lineage>
        <taxon>Eukaryota</taxon>
        <taxon>Metazoa</taxon>
        <taxon>Spiralia</taxon>
        <taxon>Lophotrochozoa</taxon>
        <taxon>Platyhelminthes</taxon>
        <taxon>Monogenea</taxon>
        <taxon>Monopisthocotylea</taxon>
        <taxon>Dactylogyridea</taxon>
        <taxon>Ancyrocephalidae</taxon>
        <taxon>Cichlidogyrus</taxon>
    </lineage>
</organism>
<evidence type="ECO:0000313" key="2">
    <source>
        <dbReference type="EMBL" id="KAL3307635.1"/>
    </source>
</evidence>
<evidence type="ECO:0000313" key="3">
    <source>
        <dbReference type="Proteomes" id="UP001626550"/>
    </source>
</evidence>
<name>A0ABD2PJL1_9PLAT</name>
<dbReference type="AlphaFoldDB" id="A0ABD2PJL1"/>
<keyword evidence="1" id="KW-1133">Transmembrane helix</keyword>
<keyword evidence="3" id="KW-1185">Reference proteome</keyword>
<comment type="caution">
    <text evidence="2">The sequence shown here is derived from an EMBL/GenBank/DDBJ whole genome shotgun (WGS) entry which is preliminary data.</text>
</comment>
<feature type="transmembrane region" description="Helical" evidence="1">
    <location>
        <begin position="6"/>
        <end position="26"/>
    </location>
</feature>
<accession>A0ABD2PJL1</accession>
<dbReference type="Proteomes" id="UP001626550">
    <property type="component" value="Unassembled WGS sequence"/>
</dbReference>
<reference evidence="2 3" key="1">
    <citation type="submission" date="2024-11" db="EMBL/GenBank/DDBJ databases">
        <title>Adaptive evolution of stress response genes in parasites aligns with host niche diversity.</title>
        <authorList>
            <person name="Hahn C."/>
            <person name="Resl P."/>
        </authorList>
    </citation>
    <scope>NUCLEOTIDE SEQUENCE [LARGE SCALE GENOMIC DNA]</scope>
    <source>
        <strain evidence="2">EGGRZ-B1_66</strain>
        <tissue evidence="2">Body</tissue>
    </source>
</reference>
<evidence type="ECO:0008006" key="4">
    <source>
        <dbReference type="Google" id="ProtNLM"/>
    </source>
</evidence>
<protein>
    <recommendedName>
        <fullName evidence="4">NADH dehydrogenase subunit 5</fullName>
    </recommendedName>
</protein>
<evidence type="ECO:0000256" key="1">
    <source>
        <dbReference type="SAM" id="Phobius"/>
    </source>
</evidence>
<keyword evidence="1" id="KW-0472">Membrane</keyword>
<sequence length="63" mass="6897">MPISSMSVFNTVVLHIASLILSAIVTRFPIRYFTRLRNIAYVSSSLSFTGSVIGYIIMGLATV</sequence>